<dbReference type="AlphaFoldDB" id="A0A9P3ABX9"/>
<reference evidence="1" key="1">
    <citation type="submission" date="2020-09" db="EMBL/GenBank/DDBJ databases">
        <title>Pseudomonas syringae pv. eriobotryae genome sequence causing loquat canker disease.</title>
        <authorList>
            <person name="Fukuda S."/>
            <person name="Tashiro H."/>
            <person name="Nagano Y."/>
        </authorList>
    </citation>
    <scope>NUCLEOTIDE SEQUENCE</scope>
    <source>
        <strain evidence="1">AM001</strain>
    </source>
</reference>
<proteinExistence type="predicted"/>
<name>A0A9P3ABX9_PSEA0</name>
<dbReference type="Proteomes" id="UP000630864">
    <property type="component" value="Unassembled WGS sequence"/>
</dbReference>
<organism evidence="1 2">
    <name type="scientific">Pseudomonas amygdali pv. eriobotryae</name>
    <dbReference type="NCBI Taxonomy" id="129137"/>
    <lineage>
        <taxon>Bacteria</taxon>
        <taxon>Pseudomonadati</taxon>
        <taxon>Pseudomonadota</taxon>
        <taxon>Gammaproteobacteria</taxon>
        <taxon>Pseudomonadales</taxon>
        <taxon>Pseudomonadaceae</taxon>
        <taxon>Pseudomonas</taxon>
        <taxon>Pseudomonas amygdali</taxon>
    </lineage>
</organism>
<protein>
    <submittedName>
        <fullName evidence="1">Uncharacterized protein</fullName>
    </submittedName>
</protein>
<dbReference type="EMBL" id="BMZW01000006">
    <property type="protein sequence ID" value="GFZ58936.1"/>
    <property type="molecule type" value="Genomic_DNA"/>
</dbReference>
<accession>A0A9P3ABX9</accession>
<gene>
    <name evidence="1" type="ORF">PSE10A_14470</name>
</gene>
<evidence type="ECO:0000313" key="2">
    <source>
        <dbReference type="Proteomes" id="UP000630864"/>
    </source>
</evidence>
<comment type="caution">
    <text evidence="1">The sequence shown here is derived from an EMBL/GenBank/DDBJ whole genome shotgun (WGS) entry which is preliminary data.</text>
</comment>
<sequence length="64" mass="6933">MVPAVGYPGFYRLPDNRNGELISENRIYDLETAGWGEESGFVYAGMILIGPNVSDCVGDQPAIP</sequence>
<evidence type="ECO:0000313" key="1">
    <source>
        <dbReference type="EMBL" id="GFZ58936.1"/>
    </source>
</evidence>